<dbReference type="InterPro" id="IPR036322">
    <property type="entry name" value="WD40_repeat_dom_sf"/>
</dbReference>
<evidence type="ECO:0000256" key="7">
    <source>
        <dbReference type="RuleBase" id="RU363045"/>
    </source>
</evidence>
<evidence type="ECO:0000256" key="5">
    <source>
        <dbReference type="ARBA" id="ARBA00022763"/>
    </source>
</evidence>
<dbReference type="GO" id="GO:0005739">
    <property type="term" value="C:mitochondrion"/>
    <property type="evidence" value="ECO:0007669"/>
    <property type="project" value="UniProtKB-SubCell"/>
</dbReference>
<sequence>MPPKLELSDYERKRQETIAKNQALLRNLALDAAQTGLAPSTRKKAAPSSKQKKRAAPKVKEEVVPLRTSSRLKGIVADSEVHKRKAEDESVALQQAESTKRQRVSGDLNVSDILVSGKGWDAIGAVGPAVPYERTFTAQDVKETTDKELRALRERMSGLQLWQDVEPNRIKMTPERIYSMAFHPTAEKALIFAGDKKGNLGIFDSSQSTVVKAEDDEDEDTLEAAITTLKPHTGAIAAFQFSHTDPNAVFMASHDSSIRWLDLAKGVAVEVYAPADSKSNDGLTGLQINPQDPNVLYFTSLYGTFGIHDMRESTKPQTQTFELSDKKIGGFTLHPAYPHFIVTASLDRYMRLWDLRKISGKAGEKMPALVGEHLSRLSVSHAAFNGAGQVATSSYDDTIKVYDFSDCKNWSAGHQVQEEEMEPKTIIKHNNQTGRWVTILRPQWHERPSDGIQKFCIGNMNRFVDIYTSKGEQLAQLGGEGITAVPAVAQFHPTNDWVAAGSASGKYVRIYATPSSTDAANEELDLEVGGESVKPGSFFAFYSGAVDESGAGYSVLVSEDIEYIPRYSFNFHEESPYKFCHGTSGWEIGLDNSTALCVTGVEWAWIAYYSASELEHAHWGTTHATGRGLMAVVGKGQIYQISLKAGEEYVVHPSNIVAYTMTQHLPSPYRFKASTLRFQIPSITSLFPDTRFFREMRKSALWQFLANTAFSLRTWTRRSIWGDRLFLHFKGPTTLLLQSRAAPLSDSLTTRDINEMADSPAGVAQDAVAPGAKKIDGSVKSSTLTVPTPTKNPTTLKHATVHSGKVDIK</sequence>
<evidence type="ECO:0000256" key="2">
    <source>
        <dbReference type="ARBA" id="ARBA00005434"/>
    </source>
</evidence>
<dbReference type="Proteomes" id="UP000433883">
    <property type="component" value="Unassembled WGS sequence"/>
</dbReference>
<evidence type="ECO:0000313" key="9">
    <source>
        <dbReference type="EMBL" id="KAE9964040.1"/>
    </source>
</evidence>
<dbReference type="InterPro" id="IPR001680">
    <property type="entry name" value="WD40_rpt"/>
</dbReference>
<dbReference type="AlphaFoldDB" id="A0A8H3U672"/>
<dbReference type="Pfam" id="PF01987">
    <property type="entry name" value="AIM24"/>
    <property type="match status" value="1"/>
</dbReference>
<dbReference type="FunFam" id="2.130.10.10:FF:000562">
    <property type="entry name" value="DNA damage-binding protein CMR1"/>
    <property type="match status" value="1"/>
</dbReference>
<dbReference type="InterPro" id="IPR002838">
    <property type="entry name" value="AIM24"/>
</dbReference>
<reference evidence="9 10" key="1">
    <citation type="submission" date="2019-11" db="EMBL/GenBank/DDBJ databases">
        <title>Venturia inaequalis Genome Resource.</title>
        <authorList>
            <person name="Lichtner F.J."/>
        </authorList>
    </citation>
    <scope>NUCLEOTIDE SEQUENCE [LARGE SCALE GENOMIC DNA]</scope>
    <source>
        <strain evidence="9">Bline_iso_100314</strain>
    </source>
</reference>
<evidence type="ECO:0000256" key="8">
    <source>
        <dbReference type="SAM" id="MobiDB-lite"/>
    </source>
</evidence>
<dbReference type="InterPro" id="IPR036983">
    <property type="entry name" value="AIM24_sf"/>
</dbReference>
<dbReference type="InterPro" id="IPR016031">
    <property type="entry name" value="Trp_RNA-bd_attenuator-like_dom"/>
</dbReference>
<organism evidence="9 10">
    <name type="scientific">Venturia inaequalis</name>
    <name type="common">Apple scab fungus</name>
    <dbReference type="NCBI Taxonomy" id="5025"/>
    <lineage>
        <taxon>Eukaryota</taxon>
        <taxon>Fungi</taxon>
        <taxon>Dikarya</taxon>
        <taxon>Ascomycota</taxon>
        <taxon>Pezizomycotina</taxon>
        <taxon>Dothideomycetes</taxon>
        <taxon>Pleosporomycetidae</taxon>
        <taxon>Venturiales</taxon>
        <taxon>Venturiaceae</taxon>
        <taxon>Venturia</taxon>
    </lineage>
</organism>
<comment type="function">
    <text evidence="1">DNA-binding protein that binds to both single- and double-stranded DNA. Binds preferentially to UV-damaged DNA. May be involved in DNA-metabolic processes.</text>
</comment>
<accession>A0A8H3U672</accession>
<dbReference type="PANTHER" id="PTHR14773">
    <property type="entry name" value="WD REPEAT-CONTAINING PROTEIN 76"/>
    <property type="match status" value="1"/>
</dbReference>
<feature type="compositionally biased region" description="Basic residues" evidence="8">
    <location>
        <begin position="41"/>
        <end position="57"/>
    </location>
</feature>
<gene>
    <name evidence="9" type="ORF">BLS_008710</name>
</gene>
<keyword evidence="6" id="KW-0238">DNA-binding</keyword>
<comment type="subcellular location">
    <subcellularLocation>
        <location evidence="7">Mitochondrion</location>
    </subcellularLocation>
</comment>
<dbReference type="EMBL" id="WNWQ01000752">
    <property type="protein sequence ID" value="KAE9964040.1"/>
    <property type="molecule type" value="Genomic_DNA"/>
</dbReference>
<protein>
    <recommendedName>
        <fullName evidence="7">Altered inheritance of mitochondria protein 24, mitochondrial</fullName>
    </recommendedName>
</protein>
<feature type="region of interest" description="Disordered" evidence="8">
    <location>
        <begin position="35"/>
        <end position="64"/>
    </location>
</feature>
<dbReference type="Gene3D" id="3.60.160.10">
    <property type="entry name" value="Mitochondrial biogenesis AIM24"/>
    <property type="match status" value="1"/>
</dbReference>
<comment type="caution">
    <text evidence="9">The sequence shown here is derived from an EMBL/GenBank/DDBJ whole genome shotgun (WGS) entry which is preliminary data.</text>
</comment>
<keyword evidence="7" id="KW-0496">Mitochondrion</keyword>
<dbReference type="InterPro" id="IPR050853">
    <property type="entry name" value="WD_repeat_DNA-damage-binding"/>
</dbReference>
<dbReference type="Pfam" id="PF00400">
    <property type="entry name" value="WD40"/>
    <property type="match status" value="1"/>
</dbReference>
<evidence type="ECO:0000313" key="10">
    <source>
        <dbReference type="Proteomes" id="UP000433883"/>
    </source>
</evidence>
<evidence type="ECO:0000256" key="3">
    <source>
        <dbReference type="ARBA" id="ARBA00022574"/>
    </source>
</evidence>
<dbReference type="PANTHER" id="PTHR14773:SF0">
    <property type="entry name" value="WD REPEAT-CONTAINING PROTEIN 76"/>
    <property type="match status" value="1"/>
</dbReference>
<dbReference type="GO" id="GO:0003677">
    <property type="term" value="F:DNA binding"/>
    <property type="evidence" value="ECO:0007669"/>
    <property type="project" value="UniProtKB-KW"/>
</dbReference>
<dbReference type="SMART" id="SM00320">
    <property type="entry name" value="WD40"/>
    <property type="match status" value="5"/>
</dbReference>
<dbReference type="Gene3D" id="2.130.10.10">
    <property type="entry name" value="YVTN repeat-like/Quinoprotein amine dehydrogenase"/>
    <property type="match status" value="1"/>
</dbReference>
<name>A0A8H3U672_VENIN</name>
<keyword evidence="4" id="KW-0677">Repeat</keyword>
<keyword evidence="5" id="KW-0227">DNA damage</keyword>
<dbReference type="PROSITE" id="PS00678">
    <property type="entry name" value="WD_REPEATS_1"/>
    <property type="match status" value="1"/>
</dbReference>
<dbReference type="SUPFAM" id="SSF51219">
    <property type="entry name" value="TRAP-like"/>
    <property type="match status" value="1"/>
</dbReference>
<dbReference type="InterPro" id="IPR019775">
    <property type="entry name" value="WD40_repeat_CS"/>
</dbReference>
<dbReference type="GO" id="GO:0005634">
    <property type="term" value="C:nucleus"/>
    <property type="evidence" value="ECO:0007669"/>
    <property type="project" value="TreeGrafter"/>
</dbReference>
<proteinExistence type="inferred from homology"/>
<keyword evidence="3" id="KW-0853">WD repeat</keyword>
<dbReference type="InterPro" id="IPR015943">
    <property type="entry name" value="WD40/YVTN_repeat-like_dom_sf"/>
</dbReference>
<dbReference type="GO" id="GO:0006974">
    <property type="term" value="P:DNA damage response"/>
    <property type="evidence" value="ECO:0007669"/>
    <property type="project" value="UniProtKB-KW"/>
</dbReference>
<comment type="similarity">
    <text evidence="7">Belongs to the AIM24 family.</text>
</comment>
<evidence type="ECO:0000256" key="1">
    <source>
        <dbReference type="ARBA" id="ARBA00002653"/>
    </source>
</evidence>
<dbReference type="GO" id="GO:2000001">
    <property type="term" value="P:regulation of DNA damage checkpoint"/>
    <property type="evidence" value="ECO:0007669"/>
    <property type="project" value="TreeGrafter"/>
</dbReference>
<dbReference type="SUPFAM" id="SSF50978">
    <property type="entry name" value="WD40 repeat-like"/>
    <property type="match status" value="1"/>
</dbReference>
<evidence type="ECO:0000256" key="4">
    <source>
        <dbReference type="ARBA" id="ARBA00022737"/>
    </source>
</evidence>
<evidence type="ECO:0000256" key="6">
    <source>
        <dbReference type="ARBA" id="ARBA00023125"/>
    </source>
</evidence>
<comment type="similarity">
    <text evidence="2">Belongs to the WD repeat DDB2/WDR76 family.</text>
</comment>